<sequence length="1099" mass="121660">MEPQLPRDFATRQQPVANTYIMNAIATSGRLSPTSERRATDLDKWLCCPDDSLLAGDLRQGLLRLERWLAGDDHSFPQRKFESLISDCHAVLATKITKPGVPDWILDLFERDLEPHKPRRTQSPEKLFHLAEAFKATHPGSRSHECIQYILVKGKLRSESYSLDFVRSADRGVADDFVSRPYLGLGPQHLEHHLATWERDFRPKLHYAKVTAVLQSSGFGKTRLVYETAKTTLGLLLCVRNQDTGAPSGVSAPPADQEVRTFLTAGEDPGKTQKIKNEVEPFEATRNIACFLAAVAFEVSRVVRSKTSAAFPPSDGMAKEEWQSRFVAPAFREMHDGIEKARYDAEYSGSARHTFISRLVRQAKAMVKYGSFLSDVELEDPALREDLDDGDAWKKGDYWDKERQKSTLKSNAEFFASSLARYFKKRADPTGSLEAALPTLKEAQLAQPLFFLAIDECQALGVVRLAIVRRFWSHLDPKRQWILLIDTHSTVANIAGRDATDASERFLTQNVRLVSPFVNTPIDSKWTSSGPDARGTISRLRGASRFELERLALLYGRPLWEDQVLAQAQGPKFGGASLWAVACKILCSGVEWPLLPEDEQQAAQQVIAVLSQRLPLTIIGIQGNTDPRTLSDDMVARHLRMVARVGVNGDMAITFTPSEPVCSAAAALLMRMNPAPRWADCISELQRRLSSRHVHFGEDGEEVARMLLSIAADLTASFEICPRLKATHKHKGQVQGTIDRERLAASQELFALENSTDRGAILDPMPVHSWLNTLCGPLSQSDRSTPSPREEGQSRQPNATSSAWMKSAYINFTHYARLGKQTARGSPIPQELLVDGWLRQCAWLGVSNQSDWDILIPVYTPPGADTAAAQSDGVAAAQSDGVAHDWSKDLFEPSAMTYIFVQIKNRASFSMASMAPEPGTAAFDNDLALEPADDASAGRQQLREAGPTQSKPPASQAASGKPRGWHSYQAPGILTQEGDVEHKEHLWIFFNFRGIKRHEPVLWDSQAGGRHACLLTGLTHDTFRLLGYFEDPVAARLERLLGIVAAEDGTERRLRRVDPATYAATQCCVQPAIVRSSVEEALVGISSLALESDPLADHA</sequence>
<feature type="region of interest" description="Disordered" evidence="1">
    <location>
        <begin position="935"/>
        <end position="969"/>
    </location>
</feature>
<dbReference type="GeneID" id="19317518"/>
<dbReference type="RefSeq" id="XP_007879116.1">
    <property type="nucleotide sequence ID" value="XM_007880925.1"/>
</dbReference>
<feature type="region of interest" description="Disordered" evidence="1">
    <location>
        <begin position="778"/>
        <end position="801"/>
    </location>
</feature>
<dbReference type="Proteomes" id="UP000053664">
    <property type="component" value="Unassembled WGS sequence"/>
</dbReference>
<name>A0A061HAR8_9BASI</name>
<dbReference type="HOGENOM" id="CLU_312754_0_0_1"/>
<dbReference type="KEGG" id="pfp:PFL1_03408"/>
<dbReference type="AlphaFoldDB" id="A0A061HAR8"/>
<accession>A0A061HAR8</accession>
<reference evidence="2 3" key="1">
    <citation type="journal article" date="2013" name="Plant Cell">
        <title>The transition from a phytopathogenic smut ancestor to an anamorphic biocontrol agent deciphered by comparative whole-genome analysis.</title>
        <authorList>
            <person name="Lefebvre F."/>
            <person name="Joly D.L."/>
            <person name="Labbe C."/>
            <person name="Teichmann B."/>
            <person name="Linning R."/>
            <person name="Belzile F."/>
            <person name="Bakkeren G."/>
            <person name="Belanger R.R."/>
        </authorList>
    </citation>
    <scope>NUCLEOTIDE SEQUENCE [LARGE SCALE GENOMIC DNA]</scope>
    <source>
        <strain evidence="2 3">PF-1</strain>
    </source>
</reference>
<dbReference type="OrthoDB" id="2543206at2759"/>
<evidence type="ECO:0000313" key="2">
    <source>
        <dbReference type="EMBL" id="EPQ29120.1"/>
    </source>
</evidence>
<dbReference type="PANTHER" id="PTHR33266:SF1">
    <property type="entry name" value="F-BOX DOMAIN-CONTAINING PROTEIN"/>
    <property type="match status" value="1"/>
</dbReference>
<feature type="compositionally biased region" description="Polar residues" evidence="1">
    <location>
        <begin position="778"/>
        <end position="787"/>
    </location>
</feature>
<dbReference type="PANTHER" id="PTHR33266">
    <property type="entry name" value="CHROMOSOME 15, WHOLE GENOME SHOTGUN SEQUENCE"/>
    <property type="match status" value="1"/>
</dbReference>
<feature type="compositionally biased region" description="Polar residues" evidence="1">
    <location>
        <begin position="947"/>
        <end position="958"/>
    </location>
</feature>
<organism evidence="2 3">
    <name type="scientific">Pseudozyma flocculosa PF-1</name>
    <dbReference type="NCBI Taxonomy" id="1277687"/>
    <lineage>
        <taxon>Eukaryota</taxon>
        <taxon>Fungi</taxon>
        <taxon>Dikarya</taxon>
        <taxon>Basidiomycota</taxon>
        <taxon>Ustilaginomycotina</taxon>
        <taxon>Ustilaginomycetes</taxon>
        <taxon>Ustilaginales</taxon>
        <taxon>Ustilaginaceae</taxon>
        <taxon>Pseudozyma</taxon>
    </lineage>
</organism>
<gene>
    <name evidence="2" type="ORF">PFL1_03408</name>
</gene>
<protein>
    <submittedName>
        <fullName evidence="2">Uncharacterized protein</fullName>
    </submittedName>
</protein>
<dbReference type="EMBL" id="KE361632">
    <property type="protein sequence ID" value="EPQ29120.1"/>
    <property type="molecule type" value="Genomic_DNA"/>
</dbReference>
<evidence type="ECO:0000256" key="1">
    <source>
        <dbReference type="SAM" id="MobiDB-lite"/>
    </source>
</evidence>
<evidence type="ECO:0000313" key="3">
    <source>
        <dbReference type="Proteomes" id="UP000053664"/>
    </source>
</evidence>
<dbReference type="eggNOG" id="ENOG502RE61">
    <property type="taxonomic scope" value="Eukaryota"/>
</dbReference>
<proteinExistence type="predicted"/>